<keyword evidence="3" id="KW-0805">Transcription regulation</keyword>
<dbReference type="EMBL" id="CABFNS010000488">
    <property type="protein sequence ID" value="VUC21936.1"/>
    <property type="molecule type" value="Genomic_DNA"/>
</dbReference>
<dbReference type="Pfam" id="PF00172">
    <property type="entry name" value="Zn_clus"/>
    <property type="match status" value="2"/>
</dbReference>
<evidence type="ECO:0000256" key="6">
    <source>
        <dbReference type="SAM" id="MobiDB-lite"/>
    </source>
</evidence>
<dbReference type="PROSITE" id="PS50048">
    <property type="entry name" value="ZN2_CY6_FUNGAL_2"/>
    <property type="match status" value="2"/>
</dbReference>
<dbReference type="Proteomes" id="UP000766486">
    <property type="component" value="Unassembled WGS sequence"/>
</dbReference>
<dbReference type="Pfam" id="PF04082">
    <property type="entry name" value="Fungal_trans"/>
    <property type="match status" value="1"/>
</dbReference>
<feature type="compositionally biased region" description="Polar residues" evidence="6">
    <location>
        <begin position="157"/>
        <end position="170"/>
    </location>
</feature>
<organism evidence="8 9">
    <name type="scientific">Bionectria ochroleuca</name>
    <name type="common">Gliocladium roseum</name>
    <dbReference type="NCBI Taxonomy" id="29856"/>
    <lineage>
        <taxon>Eukaryota</taxon>
        <taxon>Fungi</taxon>
        <taxon>Dikarya</taxon>
        <taxon>Ascomycota</taxon>
        <taxon>Pezizomycotina</taxon>
        <taxon>Sordariomycetes</taxon>
        <taxon>Hypocreomycetidae</taxon>
        <taxon>Hypocreales</taxon>
        <taxon>Bionectriaceae</taxon>
        <taxon>Clonostachys</taxon>
    </lineage>
</organism>
<comment type="subcellular location">
    <subcellularLocation>
        <location evidence="1">Nucleus</location>
    </subcellularLocation>
</comment>
<dbReference type="SUPFAM" id="SSF57701">
    <property type="entry name" value="Zn2/Cys6 DNA-binding domain"/>
    <property type="match status" value="2"/>
</dbReference>
<reference evidence="8 9" key="1">
    <citation type="submission" date="2019-06" db="EMBL/GenBank/DDBJ databases">
        <authorList>
            <person name="Broberg M."/>
        </authorList>
    </citation>
    <scope>NUCLEOTIDE SEQUENCE [LARGE SCALE GENOMIC DNA]</scope>
</reference>
<dbReference type="InterPro" id="IPR050815">
    <property type="entry name" value="TF_fung"/>
</dbReference>
<dbReference type="InterPro" id="IPR001138">
    <property type="entry name" value="Zn2Cys6_DnaBD"/>
</dbReference>
<dbReference type="SMART" id="SM00066">
    <property type="entry name" value="GAL4"/>
    <property type="match status" value="2"/>
</dbReference>
<dbReference type="PANTHER" id="PTHR47338:SF7">
    <property type="entry name" value="ZN(II)2CYS6 TRANSCRIPTION FACTOR (EUROFUNG)"/>
    <property type="match status" value="1"/>
</dbReference>
<feature type="region of interest" description="Disordered" evidence="6">
    <location>
        <begin position="628"/>
        <end position="702"/>
    </location>
</feature>
<name>A0ABY6TVI0_BIOOC</name>
<evidence type="ECO:0000313" key="8">
    <source>
        <dbReference type="EMBL" id="VUC21936.1"/>
    </source>
</evidence>
<dbReference type="InterPro" id="IPR036864">
    <property type="entry name" value="Zn2-C6_fun-type_DNA-bd_sf"/>
</dbReference>
<feature type="region of interest" description="Disordered" evidence="6">
    <location>
        <begin position="157"/>
        <end position="208"/>
    </location>
</feature>
<dbReference type="CDD" id="cd12148">
    <property type="entry name" value="fungal_TF_MHR"/>
    <property type="match status" value="1"/>
</dbReference>
<protein>
    <recommendedName>
        <fullName evidence="7">Zn(2)-C6 fungal-type domain-containing protein</fullName>
    </recommendedName>
</protein>
<feature type="compositionally biased region" description="Basic and acidic residues" evidence="6">
    <location>
        <begin position="171"/>
        <end position="183"/>
    </location>
</feature>
<feature type="region of interest" description="Disordered" evidence="6">
    <location>
        <begin position="1"/>
        <end position="62"/>
    </location>
</feature>
<feature type="compositionally biased region" description="Polar residues" evidence="6">
    <location>
        <begin position="194"/>
        <end position="206"/>
    </location>
</feature>
<keyword evidence="5" id="KW-0539">Nucleus</keyword>
<dbReference type="PROSITE" id="PS00463">
    <property type="entry name" value="ZN2_CY6_FUNGAL_1"/>
    <property type="match status" value="2"/>
</dbReference>
<dbReference type="InterPro" id="IPR007219">
    <property type="entry name" value="XnlR_reg_dom"/>
</dbReference>
<feature type="domain" description="Zn(2)-C6 fungal-type" evidence="7">
    <location>
        <begin position="118"/>
        <end position="148"/>
    </location>
</feature>
<keyword evidence="9" id="KW-1185">Reference proteome</keyword>
<evidence type="ECO:0000256" key="3">
    <source>
        <dbReference type="ARBA" id="ARBA00023015"/>
    </source>
</evidence>
<sequence length="806" mass="89052">MDLSSTSPTNITTTPPTISDTITRPQDAAAPDRQQDQSQQPLPTTSGAYPSPNRPPKKSSSTCTTCRARKVRCNGIRPICSNCQRLGFPCSYDDESNDPAATAAAWSVSLPRRRVKQACLSCHSRKARCSGHMPACDRCRAQAIECVYRPTKRARVSTKSSMSAGRNSPQSHDDESHRDDGHNNSDTGFPDISDPTTPNQFNSNEGPSLDESFDSLISRTFEKFFRNVHHIPSFDFLHRASLMGQYHLGKVDRPLLLALVGVTTYLTDMGPGLRSYGARCIDEAESLILSDYARPSTIKVQALVLMIKYRILSNRFQSAFFLLGIASRFAVALRLNYDSPNVCFLAQESRRRLMWAIYCIDAGISGGNRDYSLWRSDRLFLGLPCNERNFEFDLPQETEKLIPEPDQQRSPQAEDIGSIALHIRIQHIRHKISEFTKEALGNRDVNPRTLQTSVLSLHGELEDFAAHLPTSFQFSEKSLQLRAYSPRICVFVMIHIWWRQCHCDLYRLGLVGLREALSRSVLENFDESFIEHCQRQCVDHAMAMANIFLSMQKLHAKPVADLDLALCAYQCTRMLKYAYHAKSGNLNLTQENVMEHFKVCLQAVKDCCMGTAAAGIRSDIEKVIAQGLGPRTSPSRMTPPDLNTTANVNSRPRPAVNHTATPSSRPSLFKDIEVPDDGFSTTASASAPANRANHPRDNFPPVQNNVPAVPQAIMTDAWTPPTGDGDVDITLNDAHSDTLGATPSTHALPAPGGPQELNNAFEGAMDGLGLDHGLDYSLGIDVSIWGANNGDWRTNEFMNGGSGVGV</sequence>
<evidence type="ECO:0000256" key="1">
    <source>
        <dbReference type="ARBA" id="ARBA00004123"/>
    </source>
</evidence>
<dbReference type="CDD" id="cd00067">
    <property type="entry name" value="GAL4"/>
    <property type="match status" value="2"/>
</dbReference>
<dbReference type="PANTHER" id="PTHR47338">
    <property type="entry name" value="ZN(II)2CYS6 TRANSCRIPTION FACTOR (EUROFUNG)-RELATED"/>
    <property type="match status" value="1"/>
</dbReference>
<evidence type="ECO:0000313" key="9">
    <source>
        <dbReference type="Proteomes" id="UP000766486"/>
    </source>
</evidence>
<feature type="compositionally biased region" description="Low complexity" evidence="6">
    <location>
        <begin position="1"/>
        <end position="41"/>
    </location>
</feature>
<comment type="caution">
    <text evidence="8">The sequence shown here is derived from an EMBL/GenBank/DDBJ whole genome shotgun (WGS) entry which is preliminary data.</text>
</comment>
<keyword evidence="2" id="KW-0479">Metal-binding</keyword>
<feature type="compositionally biased region" description="Polar residues" evidence="6">
    <location>
        <begin position="632"/>
        <end position="650"/>
    </location>
</feature>
<proteinExistence type="predicted"/>
<gene>
    <name evidence="8" type="ORF">CLO192961_LOCUS68718</name>
</gene>
<feature type="domain" description="Zn(2)-C6 fungal-type" evidence="7">
    <location>
        <begin position="62"/>
        <end position="92"/>
    </location>
</feature>
<evidence type="ECO:0000256" key="2">
    <source>
        <dbReference type="ARBA" id="ARBA00022723"/>
    </source>
</evidence>
<evidence type="ECO:0000256" key="4">
    <source>
        <dbReference type="ARBA" id="ARBA00023163"/>
    </source>
</evidence>
<keyword evidence="4" id="KW-0804">Transcription</keyword>
<dbReference type="Gene3D" id="4.10.240.10">
    <property type="entry name" value="Zn(2)-C6 fungal-type DNA-binding domain"/>
    <property type="match status" value="2"/>
</dbReference>
<evidence type="ECO:0000256" key="5">
    <source>
        <dbReference type="ARBA" id="ARBA00023242"/>
    </source>
</evidence>
<accession>A0ABY6TVI0</accession>
<evidence type="ECO:0000259" key="7">
    <source>
        <dbReference type="PROSITE" id="PS50048"/>
    </source>
</evidence>